<comment type="caution">
    <text evidence="1">The sequence shown here is derived from an EMBL/GenBank/DDBJ whole genome shotgun (WGS) entry which is preliminary data.</text>
</comment>
<evidence type="ECO:0000313" key="2">
    <source>
        <dbReference type="Proteomes" id="UP000499080"/>
    </source>
</evidence>
<name>A0A4Y2LZT5_ARAVE</name>
<dbReference type="Proteomes" id="UP000499080">
    <property type="component" value="Unassembled WGS sequence"/>
</dbReference>
<keyword evidence="2" id="KW-1185">Reference proteome</keyword>
<dbReference type="AlphaFoldDB" id="A0A4Y2LZT5"/>
<sequence>KTFTKPGAMENGKLCSAITLKIRVSAFQILSHRRTFLCPGVKFVVSAAAGDSDQLGKKLLGRE</sequence>
<dbReference type="EMBL" id="BGPR01201845">
    <property type="protein sequence ID" value="GBN20019.1"/>
    <property type="molecule type" value="Genomic_DNA"/>
</dbReference>
<feature type="non-terminal residue" evidence="1">
    <location>
        <position position="1"/>
    </location>
</feature>
<evidence type="ECO:0000313" key="1">
    <source>
        <dbReference type="EMBL" id="GBN20019.1"/>
    </source>
</evidence>
<gene>
    <name evidence="1" type="ORF">AVEN_274021_1</name>
</gene>
<accession>A0A4Y2LZT5</accession>
<proteinExistence type="predicted"/>
<organism evidence="1 2">
    <name type="scientific">Araneus ventricosus</name>
    <name type="common">Orbweaver spider</name>
    <name type="synonym">Epeira ventricosa</name>
    <dbReference type="NCBI Taxonomy" id="182803"/>
    <lineage>
        <taxon>Eukaryota</taxon>
        <taxon>Metazoa</taxon>
        <taxon>Ecdysozoa</taxon>
        <taxon>Arthropoda</taxon>
        <taxon>Chelicerata</taxon>
        <taxon>Arachnida</taxon>
        <taxon>Araneae</taxon>
        <taxon>Araneomorphae</taxon>
        <taxon>Entelegynae</taxon>
        <taxon>Araneoidea</taxon>
        <taxon>Araneidae</taxon>
        <taxon>Araneus</taxon>
    </lineage>
</organism>
<reference evidence="1 2" key="1">
    <citation type="journal article" date="2019" name="Sci. Rep.">
        <title>Orb-weaving spider Araneus ventricosus genome elucidates the spidroin gene catalogue.</title>
        <authorList>
            <person name="Kono N."/>
            <person name="Nakamura H."/>
            <person name="Ohtoshi R."/>
            <person name="Moran D.A.P."/>
            <person name="Shinohara A."/>
            <person name="Yoshida Y."/>
            <person name="Fujiwara M."/>
            <person name="Mori M."/>
            <person name="Tomita M."/>
            <person name="Arakawa K."/>
        </authorList>
    </citation>
    <scope>NUCLEOTIDE SEQUENCE [LARGE SCALE GENOMIC DNA]</scope>
</reference>
<protein>
    <submittedName>
        <fullName evidence="1">Uncharacterized protein</fullName>
    </submittedName>
</protein>